<proteinExistence type="predicted"/>
<evidence type="ECO:0000313" key="2">
    <source>
        <dbReference type="Proteomes" id="UP001341840"/>
    </source>
</evidence>
<gene>
    <name evidence="1" type="ORF">PIB30_060550</name>
</gene>
<organism evidence="1 2">
    <name type="scientific">Stylosanthes scabra</name>
    <dbReference type="NCBI Taxonomy" id="79078"/>
    <lineage>
        <taxon>Eukaryota</taxon>
        <taxon>Viridiplantae</taxon>
        <taxon>Streptophyta</taxon>
        <taxon>Embryophyta</taxon>
        <taxon>Tracheophyta</taxon>
        <taxon>Spermatophyta</taxon>
        <taxon>Magnoliopsida</taxon>
        <taxon>eudicotyledons</taxon>
        <taxon>Gunneridae</taxon>
        <taxon>Pentapetalae</taxon>
        <taxon>rosids</taxon>
        <taxon>fabids</taxon>
        <taxon>Fabales</taxon>
        <taxon>Fabaceae</taxon>
        <taxon>Papilionoideae</taxon>
        <taxon>50 kb inversion clade</taxon>
        <taxon>dalbergioids sensu lato</taxon>
        <taxon>Dalbergieae</taxon>
        <taxon>Pterocarpus clade</taxon>
        <taxon>Stylosanthes</taxon>
    </lineage>
</organism>
<keyword evidence="2" id="KW-1185">Reference proteome</keyword>
<sequence>MYSEIPADVKKQKFTWPEEEKEQIKKAYDYQAGRRYRQIMSDVRDGQLQRLMWLSETLRKQLLDMFATEPDFLKCQAVNKVHQTSSTGGCLHIGVFATIPKTCARMTRSLDCPPTEPELFRRPTHRSVTDPLWRSAPMTCWDALTEFSAIFELATQKVHEEGDESAGTVDPNGLWRQALSEPYKNWVYGAGGFFAPPAMEVPLPIPPALRQALLRRLRL</sequence>
<accession>A0ABU6RLP5</accession>
<reference evidence="1 2" key="1">
    <citation type="journal article" date="2023" name="Plants (Basel)">
        <title>Bridging the Gap: Combining Genomics and Transcriptomics Approaches to Understand Stylosanthes scabra, an Orphan Legume from the Brazilian Caatinga.</title>
        <authorList>
            <person name="Ferreira-Neto J.R.C."/>
            <person name="da Silva M.D."/>
            <person name="Binneck E."/>
            <person name="de Melo N.F."/>
            <person name="da Silva R.H."/>
            <person name="de Melo A.L.T.M."/>
            <person name="Pandolfi V."/>
            <person name="Bustamante F.O."/>
            <person name="Brasileiro-Vidal A.C."/>
            <person name="Benko-Iseppon A.M."/>
        </authorList>
    </citation>
    <scope>NUCLEOTIDE SEQUENCE [LARGE SCALE GENOMIC DNA]</scope>
    <source>
        <tissue evidence="1">Leaves</tissue>
    </source>
</reference>
<dbReference type="EMBL" id="JASCZI010030745">
    <property type="protein sequence ID" value="MED6124613.1"/>
    <property type="molecule type" value="Genomic_DNA"/>
</dbReference>
<name>A0ABU6RLP5_9FABA</name>
<protein>
    <submittedName>
        <fullName evidence="1">Uncharacterized protein</fullName>
    </submittedName>
</protein>
<evidence type="ECO:0000313" key="1">
    <source>
        <dbReference type="EMBL" id="MED6124613.1"/>
    </source>
</evidence>
<comment type="caution">
    <text evidence="1">The sequence shown here is derived from an EMBL/GenBank/DDBJ whole genome shotgun (WGS) entry which is preliminary data.</text>
</comment>
<dbReference type="Proteomes" id="UP001341840">
    <property type="component" value="Unassembled WGS sequence"/>
</dbReference>